<feature type="non-terminal residue" evidence="6">
    <location>
        <position position="346"/>
    </location>
</feature>
<dbReference type="InterPro" id="IPR042172">
    <property type="entry name" value="Adenosylhomocyst_ase-like_sf"/>
</dbReference>
<dbReference type="InterPro" id="IPR011051">
    <property type="entry name" value="RmlC_Cupin_sf"/>
</dbReference>
<keyword evidence="3" id="KW-0554">One-carbon metabolism</keyword>
<evidence type="ECO:0000313" key="6">
    <source>
        <dbReference type="EMBL" id="CAF4184201.1"/>
    </source>
</evidence>
<protein>
    <recommendedName>
        <fullName evidence="5">S-adenosyl-L-homocysteine hydrolase NAD binding domain-containing protein</fullName>
    </recommendedName>
</protein>
<name>A0A820AJC3_9BILA</name>
<evidence type="ECO:0000256" key="2">
    <source>
        <dbReference type="ARBA" id="ARBA00007122"/>
    </source>
</evidence>
<dbReference type="SMART" id="SM00997">
    <property type="entry name" value="AdoHcyase_NAD"/>
    <property type="match status" value="1"/>
</dbReference>
<accession>A0A820AJC3</accession>
<dbReference type="Pfam" id="PF00670">
    <property type="entry name" value="AdoHcyase_NAD"/>
    <property type="match status" value="1"/>
</dbReference>
<dbReference type="SUPFAM" id="SSF51735">
    <property type="entry name" value="NAD(P)-binding Rossmann-fold domains"/>
    <property type="match status" value="1"/>
</dbReference>
<dbReference type="PANTHER" id="PTHR23420">
    <property type="entry name" value="ADENOSYLHOMOCYSTEINASE"/>
    <property type="match status" value="1"/>
</dbReference>
<dbReference type="InterPro" id="IPR015878">
    <property type="entry name" value="Ado_hCys_hydrolase_NAD-bd"/>
</dbReference>
<comment type="caution">
    <text evidence="6">The sequence shown here is derived from an EMBL/GenBank/DDBJ whole genome shotgun (WGS) entry which is preliminary data.</text>
</comment>
<dbReference type="Pfam" id="PF05221">
    <property type="entry name" value="AdoHcyase"/>
    <property type="match status" value="1"/>
</dbReference>
<keyword evidence="4" id="KW-0520">NAD</keyword>
<dbReference type="InterPro" id="IPR000043">
    <property type="entry name" value="Adenosylhomocysteinase-like"/>
</dbReference>
<dbReference type="GO" id="GO:0004013">
    <property type="term" value="F:adenosylhomocysteinase activity"/>
    <property type="evidence" value="ECO:0007669"/>
    <property type="project" value="TreeGrafter"/>
</dbReference>
<evidence type="ECO:0000313" key="7">
    <source>
        <dbReference type="Proteomes" id="UP000663836"/>
    </source>
</evidence>
<dbReference type="Proteomes" id="UP000663836">
    <property type="component" value="Unassembled WGS sequence"/>
</dbReference>
<evidence type="ECO:0000256" key="4">
    <source>
        <dbReference type="ARBA" id="ARBA00023027"/>
    </source>
</evidence>
<organism evidence="6 7">
    <name type="scientific">Rotaria sordida</name>
    <dbReference type="NCBI Taxonomy" id="392033"/>
    <lineage>
        <taxon>Eukaryota</taxon>
        <taxon>Metazoa</taxon>
        <taxon>Spiralia</taxon>
        <taxon>Gnathifera</taxon>
        <taxon>Rotifera</taxon>
        <taxon>Eurotatoria</taxon>
        <taxon>Bdelloidea</taxon>
        <taxon>Philodinida</taxon>
        <taxon>Philodinidae</taxon>
        <taxon>Rotaria</taxon>
    </lineage>
</organism>
<dbReference type="GO" id="GO:0005829">
    <property type="term" value="C:cytosol"/>
    <property type="evidence" value="ECO:0007669"/>
    <property type="project" value="TreeGrafter"/>
</dbReference>
<proteinExistence type="inferred from homology"/>
<dbReference type="GO" id="GO:0006730">
    <property type="term" value="P:one-carbon metabolic process"/>
    <property type="evidence" value="ECO:0007669"/>
    <property type="project" value="UniProtKB-KW"/>
</dbReference>
<dbReference type="AlphaFoldDB" id="A0A820AJC3"/>
<gene>
    <name evidence="6" type="ORF">JBS370_LOCUS35676</name>
</gene>
<feature type="domain" description="S-adenosyl-L-homocysteine hydrolase NAD binding" evidence="5">
    <location>
        <begin position="20"/>
        <end position="140"/>
    </location>
</feature>
<reference evidence="6" key="1">
    <citation type="submission" date="2021-02" db="EMBL/GenBank/DDBJ databases">
        <authorList>
            <person name="Nowell W R."/>
        </authorList>
    </citation>
    <scope>NUCLEOTIDE SEQUENCE</scope>
</reference>
<sequence>KLKIPVINVNDSVTKSKFDNNCGCGESLIDGIKGCAKVLSGYGARVIVTEIDPICTLQAVMDATGSTGLIRDEHMMEMRDMAILCNIGSGQTEIDVVWLKANAVKIENVKPQVDIYHLPSGRAIILPADGHVVNLSCAHGNPSFVMSNSFSNQILAQIQLFTKRGQYSVGIHTLPKSLDEEVALAHLDYLVHTIITDDHISKIFEKLGSSTITITTESPSSSKLFTIETSSFANQTSFVPPFETKRLPLNPDVIAPDGSLVRNLLTTIGGSMAQFELPPGMTSNAVEHRTVYEIWYFLSGQVDADICITIPVGTQFQFRTIGHKPLVAVAITMPPWPGDNEAILRQ</sequence>
<dbReference type="Gene3D" id="3.40.50.1480">
    <property type="entry name" value="Adenosylhomocysteinase-like"/>
    <property type="match status" value="2"/>
</dbReference>
<dbReference type="SMART" id="SM00996">
    <property type="entry name" value="AdoHcyase"/>
    <property type="match status" value="1"/>
</dbReference>
<evidence type="ECO:0000256" key="3">
    <source>
        <dbReference type="ARBA" id="ARBA00022563"/>
    </source>
</evidence>
<evidence type="ECO:0000256" key="1">
    <source>
        <dbReference type="ARBA" id="ARBA00001911"/>
    </source>
</evidence>
<comment type="similarity">
    <text evidence="2">Belongs to the adenosylhomocysteinase family.</text>
</comment>
<dbReference type="SUPFAM" id="SSF52283">
    <property type="entry name" value="Formate/glycerate dehydrogenase catalytic domain-like"/>
    <property type="match status" value="1"/>
</dbReference>
<dbReference type="Gene3D" id="2.60.120.10">
    <property type="entry name" value="Jelly Rolls"/>
    <property type="match status" value="1"/>
</dbReference>
<dbReference type="PANTHER" id="PTHR23420:SF0">
    <property type="entry name" value="ADENOSYLHOMOCYSTEINASE"/>
    <property type="match status" value="1"/>
</dbReference>
<dbReference type="InterPro" id="IPR014710">
    <property type="entry name" value="RmlC-like_jellyroll"/>
</dbReference>
<dbReference type="InterPro" id="IPR036291">
    <property type="entry name" value="NAD(P)-bd_dom_sf"/>
</dbReference>
<dbReference type="SUPFAM" id="SSF51182">
    <property type="entry name" value="RmlC-like cupins"/>
    <property type="match status" value="1"/>
</dbReference>
<feature type="non-terminal residue" evidence="6">
    <location>
        <position position="1"/>
    </location>
</feature>
<dbReference type="GO" id="GO:0033353">
    <property type="term" value="P:S-adenosylmethionine cycle"/>
    <property type="evidence" value="ECO:0007669"/>
    <property type="project" value="TreeGrafter"/>
</dbReference>
<evidence type="ECO:0000259" key="5">
    <source>
        <dbReference type="SMART" id="SM00997"/>
    </source>
</evidence>
<comment type="cofactor">
    <cofactor evidence="1">
        <name>NAD(+)</name>
        <dbReference type="ChEBI" id="CHEBI:57540"/>
    </cofactor>
</comment>
<dbReference type="EMBL" id="CAJOBD010012775">
    <property type="protein sequence ID" value="CAF4184201.1"/>
    <property type="molecule type" value="Genomic_DNA"/>
</dbReference>